<reference evidence="1" key="1">
    <citation type="submission" date="2020-05" db="EMBL/GenBank/DDBJ databases">
        <title>WGS assembly of Panicum virgatum.</title>
        <authorList>
            <person name="Lovell J.T."/>
            <person name="Jenkins J."/>
            <person name="Shu S."/>
            <person name="Juenger T.E."/>
            <person name="Schmutz J."/>
        </authorList>
    </citation>
    <scope>NUCLEOTIDE SEQUENCE</scope>
    <source>
        <strain evidence="1">AP13</strain>
    </source>
</reference>
<organism evidence="1 2">
    <name type="scientific">Panicum virgatum</name>
    <name type="common">Blackwell switchgrass</name>
    <dbReference type="NCBI Taxonomy" id="38727"/>
    <lineage>
        <taxon>Eukaryota</taxon>
        <taxon>Viridiplantae</taxon>
        <taxon>Streptophyta</taxon>
        <taxon>Embryophyta</taxon>
        <taxon>Tracheophyta</taxon>
        <taxon>Spermatophyta</taxon>
        <taxon>Magnoliopsida</taxon>
        <taxon>Liliopsida</taxon>
        <taxon>Poales</taxon>
        <taxon>Poaceae</taxon>
        <taxon>PACMAD clade</taxon>
        <taxon>Panicoideae</taxon>
        <taxon>Panicodae</taxon>
        <taxon>Paniceae</taxon>
        <taxon>Panicinae</taxon>
        <taxon>Panicum</taxon>
        <taxon>Panicum sect. Hiantes</taxon>
    </lineage>
</organism>
<accession>A0A8T0WLE6</accession>
<dbReference type="AlphaFoldDB" id="A0A8T0WLE6"/>
<comment type="caution">
    <text evidence="1">The sequence shown here is derived from an EMBL/GenBank/DDBJ whole genome shotgun (WGS) entry which is preliminary data.</text>
</comment>
<protein>
    <submittedName>
        <fullName evidence="1">Uncharacterized protein</fullName>
    </submittedName>
</protein>
<keyword evidence="2" id="KW-1185">Reference proteome</keyword>
<evidence type="ECO:0000313" key="2">
    <source>
        <dbReference type="Proteomes" id="UP000823388"/>
    </source>
</evidence>
<evidence type="ECO:0000313" key="1">
    <source>
        <dbReference type="EMBL" id="KAG2648860.1"/>
    </source>
</evidence>
<gene>
    <name evidence="1" type="ORF">PVAP13_1NG069000</name>
</gene>
<sequence length="42" mass="4910">MDHQDNNAKEATIAQEKFLMVHLKSSNLEAHRTMTMFISFRS</sequence>
<proteinExistence type="predicted"/>
<dbReference type="Proteomes" id="UP000823388">
    <property type="component" value="Chromosome 1N"/>
</dbReference>
<name>A0A8T0WLE6_PANVG</name>
<dbReference type="EMBL" id="CM029038">
    <property type="protein sequence ID" value="KAG2648860.1"/>
    <property type="molecule type" value="Genomic_DNA"/>
</dbReference>